<reference evidence="3" key="1">
    <citation type="submission" date="2020-06" db="EMBL/GenBank/DDBJ databases">
        <authorList>
            <consortium name="Plant Systems Biology data submission"/>
        </authorList>
    </citation>
    <scope>NUCLEOTIDE SEQUENCE</scope>
    <source>
        <strain evidence="3">D6</strain>
    </source>
</reference>
<dbReference type="OrthoDB" id="42499at2759"/>
<evidence type="ECO:0000256" key="1">
    <source>
        <dbReference type="SAM" id="MobiDB-lite"/>
    </source>
</evidence>
<name>A0A9N8HVB6_9STRA</name>
<keyword evidence="2" id="KW-0812">Transmembrane</keyword>
<organism evidence="3 4">
    <name type="scientific">Seminavis robusta</name>
    <dbReference type="NCBI Taxonomy" id="568900"/>
    <lineage>
        <taxon>Eukaryota</taxon>
        <taxon>Sar</taxon>
        <taxon>Stramenopiles</taxon>
        <taxon>Ochrophyta</taxon>
        <taxon>Bacillariophyta</taxon>
        <taxon>Bacillariophyceae</taxon>
        <taxon>Bacillariophycidae</taxon>
        <taxon>Naviculales</taxon>
        <taxon>Naviculaceae</taxon>
        <taxon>Seminavis</taxon>
    </lineage>
</organism>
<keyword evidence="4" id="KW-1185">Reference proteome</keyword>
<keyword evidence="2" id="KW-0472">Membrane</keyword>
<dbReference type="AlphaFoldDB" id="A0A9N8HVB6"/>
<protein>
    <submittedName>
        <fullName evidence="3">Uncharacterized protein</fullName>
    </submittedName>
</protein>
<feature type="transmembrane region" description="Helical" evidence="2">
    <location>
        <begin position="419"/>
        <end position="447"/>
    </location>
</feature>
<dbReference type="EMBL" id="CAICTM010001773">
    <property type="protein sequence ID" value="CAB9526090.1"/>
    <property type="molecule type" value="Genomic_DNA"/>
</dbReference>
<gene>
    <name evidence="3" type="ORF">SEMRO_1775_G296830.1</name>
</gene>
<feature type="transmembrane region" description="Helical" evidence="2">
    <location>
        <begin position="261"/>
        <end position="282"/>
    </location>
</feature>
<proteinExistence type="predicted"/>
<feature type="region of interest" description="Disordered" evidence="1">
    <location>
        <begin position="1"/>
        <end position="34"/>
    </location>
</feature>
<accession>A0A9N8HVB6</accession>
<evidence type="ECO:0000313" key="4">
    <source>
        <dbReference type="Proteomes" id="UP001153069"/>
    </source>
</evidence>
<feature type="transmembrane region" description="Helical" evidence="2">
    <location>
        <begin position="108"/>
        <end position="124"/>
    </location>
</feature>
<sequence>MSIIRRPNKPAPLLEEGGEQSSTVSTDSSFAGNGKPAPSTYLSLEDLPVGEGVFSKIWEFDPTPDTLKTLLTGLTVAGLVYMVFSVFLWTDIVGVDGSWDESHGFERYSFWAFPQLMAVALGLPSERLYNLLFLTYGAYFLLLAADLVLGSASSPNDNRTHPWPKSWKTDNTLCYHDMFCEPTRFGRLLRRPGNTLSNVNYMLSAACVSFSTFSGNENVFWMGDALFGAMLFLLGIFSNLWHASNAPWTQYADLWSMDSCILYLIIRHVCFGALSFMLKSVTTNRALAQQVAGMANYVIFAAVVFALGKLQWALFQKGWLHSQCPFSARSRLHGKSCFFGGGQLDCHVTTICYFAAMPVGYTAVPTLIQVCLIGSTGSVSAANWAFWSLIIGWIYRLWDRWVLDGCVFMKYFTAPGKPTLFHTIGAALFSPTASLHFFTGITLLAAYTHARSLEEYV</sequence>
<feature type="transmembrane region" description="Helical" evidence="2">
    <location>
        <begin position="294"/>
        <end position="315"/>
    </location>
</feature>
<evidence type="ECO:0000313" key="3">
    <source>
        <dbReference type="EMBL" id="CAB9526090.1"/>
    </source>
</evidence>
<feature type="transmembrane region" description="Helical" evidence="2">
    <location>
        <begin position="381"/>
        <end position="398"/>
    </location>
</feature>
<feature type="compositionally biased region" description="Polar residues" evidence="1">
    <location>
        <begin position="19"/>
        <end position="31"/>
    </location>
</feature>
<comment type="caution">
    <text evidence="3">The sequence shown here is derived from an EMBL/GenBank/DDBJ whole genome shotgun (WGS) entry which is preliminary data.</text>
</comment>
<evidence type="ECO:0000256" key="2">
    <source>
        <dbReference type="SAM" id="Phobius"/>
    </source>
</evidence>
<dbReference type="Proteomes" id="UP001153069">
    <property type="component" value="Unassembled WGS sequence"/>
</dbReference>
<feature type="transmembrane region" description="Helical" evidence="2">
    <location>
        <begin position="70"/>
        <end position="88"/>
    </location>
</feature>
<feature type="transmembrane region" description="Helical" evidence="2">
    <location>
        <begin position="131"/>
        <end position="152"/>
    </location>
</feature>
<keyword evidence="2" id="KW-1133">Transmembrane helix</keyword>
<feature type="transmembrane region" description="Helical" evidence="2">
    <location>
        <begin position="219"/>
        <end position="241"/>
    </location>
</feature>